<dbReference type="PANTHER" id="PTHR48063">
    <property type="entry name" value="LRR RECEPTOR-LIKE KINASE"/>
    <property type="match status" value="1"/>
</dbReference>
<dbReference type="Pfam" id="PF00560">
    <property type="entry name" value="LRR_1"/>
    <property type="match status" value="10"/>
</dbReference>
<keyword evidence="16" id="KW-1185">Reference proteome</keyword>
<keyword evidence="3" id="KW-1003">Cell membrane</keyword>
<comment type="subcellular location">
    <subcellularLocation>
        <location evidence="1">Cell membrane</location>
        <topology evidence="1">Single-pass type I membrane protein</topology>
    </subcellularLocation>
</comment>
<keyword evidence="6 13" id="KW-0812">Transmembrane</keyword>
<feature type="region of interest" description="Disordered" evidence="12">
    <location>
        <begin position="1"/>
        <end position="85"/>
    </location>
</feature>
<dbReference type="InterPro" id="IPR032675">
    <property type="entry name" value="LRR_dom_sf"/>
</dbReference>
<dbReference type="InterPro" id="IPR001611">
    <property type="entry name" value="Leu-rich_rpt"/>
</dbReference>
<dbReference type="SMART" id="SM00369">
    <property type="entry name" value="LRR_TYP"/>
    <property type="match status" value="9"/>
</dbReference>
<keyword evidence="10 13" id="KW-0472">Membrane</keyword>
<evidence type="ECO:0000256" key="4">
    <source>
        <dbReference type="ARBA" id="ARBA00022614"/>
    </source>
</evidence>
<dbReference type="FunFam" id="3.80.10.10:FF:000111">
    <property type="entry name" value="LRR receptor-like serine/threonine-protein kinase ERECTA"/>
    <property type="match status" value="1"/>
</dbReference>
<keyword evidence="9 13" id="KW-1133">Transmembrane helix</keyword>
<evidence type="ECO:0000256" key="5">
    <source>
        <dbReference type="ARBA" id="ARBA00022626"/>
    </source>
</evidence>
<reference evidence="15 16" key="1">
    <citation type="submission" date="2024-02" db="EMBL/GenBank/DDBJ databases">
        <title>High-quality chromosome-scale genome assembly of Pensacola bahiagrass (Paspalum notatum Flugge var. saurae).</title>
        <authorList>
            <person name="Vega J.M."/>
            <person name="Podio M."/>
            <person name="Orjuela J."/>
            <person name="Siena L.A."/>
            <person name="Pessino S.C."/>
            <person name="Combes M.C."/>
            <person name="Mariac C."/>
            <person name="Albertini E."/>
            <person name="Pupilli F."/>
            <person name="Ortiz J.P.A."/>
            <person name="Leblanc O."/>
        </authorList>
    </citation>
    <scope>NUCLEOTIDE SEQUENCE [LARGE SCALE GENOMIC DNA]</scope>
    <source>
        <strain evidence="15">R1</strain>
        <tissue evidence="15">Leaf</tissue>
    </source>
</reference>
<evidence type="ECO:0000256" key="9">
    <source>
        <dbReference type="ARBA" id="ARBA00022989"/>
    </source>
</evidence>
<dbReference type="PROSITE" id="PS51450">
    <property type="entry name" value="LRR"/>
    <property type="match status" value="1"/>
</dbReference>
<dbReference type="PANTHER" id="PTHR48063:SF51">
    <property type="entry name" value="LEUCINE-RICH REPEAT-CONTAINING N-TERMINAL PLANT-TYPE DOMAIN-CONTAINING PROTEIN"/>
    <property type="match status" value="1"/>
</dbReference>
<dbReference type="Pfam" id="PF08263">
    <property type="entry name" value="LRRNT_2"/>
    <property type="match status" value="1"/>
</dbReference>
<gene>
    <name evidence="15" type="ORF">U9M48_018555</name>
</gene>
<keyword evidence="11" id="KW-0325">Glycoprotein</keyword>
<dbReference type="Proteomes" id="UP001341281">
    <property type="component" value="Chromosome 04"/>
</dbReference>
<protein>
    <recommendedName>
        <fullName evidence="14">Leucine-rich repeat-containing N-terminal plant-type domain-containing protein</fullName>
    </recommendedName>
</protein>
<evidence type="ECO:0000256" key="7">
    <source>
        <dbReference type="ARBA" id="ARBA00022729"/>
    </source>
</evidence>
<organism evidence="15 16">
    <name type="scientific">Paspalum notatum var. saurae</name>
    <dbReference type="NCBI Taxonomy" id="547442"/>
    <lineage>
        <taxon>Eukaryota</taxon>
        <taxon>Viridiplantae</taxon>
        <taxon>Streptophyta</taxon>
        <taxon>Embryophyta</taxon>
        <taxon>Tracheophyta</taxon>
        <taxon>Spermatophyta</taxon>
        <taxon>Magnoliopsida</taxon>
        <taxon>Liliopsida</taxon>
        <taxon>Poales</taxon>
        <taxon>Poaceae</taxon>
        <taxon>PACMAD clade</taxon>
        <taxon>Panicoideae</taxon>
        <taxon>Andropogonodae</taxon>
        <taxon>Paspaleae</taxon>
        <taxon>Paspalinae</taxon>
        <taxon>Paspalum</taxon>
    </lineage>
</organism>
<sequence length="970" mass="107148">MLGAASRRGEEQDPPRAQDKGEERLARRALHLRWRRRPARAPPRRTRSPVGGPRPAISCLPSLGSAPHPAPRDSRRSPPCPTNGAPACGWRVPAARLRRCPTAHLEDALLVFKAGLTDPQNKLSSWQGQECCQWSGVQCSNRTGHVIGLQIYSQNHDGLLGTIGGEISSSLLTLKHLRYLDLSWNNFGGRRIPEFIGDIRSLRYLDLSSSNFGGRIPPTLGNLSNLLSLSLGSMYSPDLDWLSQLGKLESLSMAGVNLSTNTNPPPLHVNLTSLEDINLDSNSFDSVLGAKNLIWNLPSLQTYLMYDCGIQGPIPDTVGNMTSLQYLNLDKNRFTGTLPSTMRNLKKLQTLQLSNNFISMDIAELLHRLPKDELQELYLDSNNLTGSLPAQLEEFSRLTQVWLSYNHLSGDIPLNSNNLQGIITEDHFTNMSNLEHLWLSDNSLTLRVQNTWNTPFRLISAGFRSCVLGPQFPAWLGQPTINTLDISNTSIHDSISGDFWLAFISASVLDFSRNRLFGTLPTYFVFGSLQVSSLDISSNLIVGPIPKLPDNLFYLDLSGNNLSGTLPSDIGAPMLQTLILFKNSISGTIPCSLLQLQQLKFLDLSENLLNGTLPNCLNGSQTSNITLLNLNNNNLSGTFPLFLRRTKELKYLDLAYNKFSGSLPSWIGKNLSDLSFLRLRSNMFSGNIPIQITRMKELQYLDLACNNFTGNIPWSLGNLRAMAHTPNNSSALFYIIDFGYVGVFMYRPVQFDSLLVITKGQQLEFSRGIAYMVNIDLSSNSLTGQIPKEIGQLIALRNLNLSWNHLSSSIPSSIGELQALESFDLSHNELSGEIPASLSALTSLVRLNLSYNDLTGKIPSGNQLRTLENQASIYIGNPGLCGPPLPNNCSGTDTAPSDSEGTNDEILLYLGMGIGCVVGLWTVFIAFLFKRKWRNICFSSADHLYDWIYVQVAVSCCAVESNDRYSIAAE</sequence>
<keyword evidence="5" id="KW-1070">Brassinosteroid signaling pathway</keyword>
<dbReference type="EMBL" id="CP144748">
    <property type="protein sequence ID" value="WVZ69829.1"/>
    <property type="molecule type" value="Genomic_DNA"/>
</dbReference>
<dbReference type="GO" id="GO:0009742">
    <property type="term" value="P:brassinosteroid mediated signaling pathway"/>
    <property type="evidence" value="ECO:0007669"/>
    <property type="project" value="UniProtKB-KW"/>
</dbReference>
<comment type="similarity">
    <text evidence="2">Belongs to the RLP family.</text>
</comment>
<dbReference type="InterPro" id="IPR046956">
    <property type="entry name" value="RLP23-like"/>
</dbReference>
<dbReference type="AlphaFoldDB" id="A0AAQ3TBQ6"/>
<evidence type="ECO:0000256" key="11">
    <source>
        <dbReference type="ARBA" id="ARBA00023180"/>
    </source>
</evidence>
<keyword evidence="4" id="KW-0433">Leucine-rich repeat</keyword>
<name>A0AAQ3TBQ6_PASNO</name>
<dbReference type="FunFam" id="3.80.10.10:FF:000129">
    <property type="entry name" value="Leucine-rich repeat receptor-like kinase"/>
    <property type="match status" value="1"/>
</dbReference>
<feature type="compositionally biased region" description="Basic and acidic residues" evidence="12">
    <location>
        <begin position="7"/>
        <end position="26"/>
    </location>
</feature>
<feature type="domain" description="Leucine-rich repeat-containing N-terminal plant-type" evidence="14">
    <location>
        <begin position="107"/>
        <end position="140"/>
    </location>
</feature>
<evidence type="ECO:0000256" key="2">
    <source>
        <dbReference type="ARBA" id="ARBA00009592"/>
    </source>
</evidence>
<evidence type="ECO:0000256" key="12">
    <source>
        <dbReference type="SAM" id="MobiDB-lite"/>
    </source>
</evidence>
<feature type="transmembrane region" description="Helical" evidence="13">
    <location>
        <begin position="906"/>
        <end position="929"/>
    </location>
</feature>
<dbReference type="InterPro" id="IPR003591">
    <property type="entry name" value="Leu-rich_rpt_typical-subtyp"/>
</dbReference>
<evidence type="ECO:0000256" key="1">
    <source>
        <dbReference type="ARBA" id="ARBA00004251"/>
    </source>
</evidence>
<feature type="compositionally biased region" description="Basic residues" evidence="12">
    <location>
        <begin position="27"/>
        <end position="47"/>
    </location>
</feature>
<dbReference type="FunFam" id="3.80.10.10:FF:000095">
    <property type="entry name" value="LRR receptor-like serine/threonine-protein kinase GSO1"/>
    <property type="match status" value="1"/>
</dbReference>
<dbReference type="Gene3D" id="3.80.10.10">
    <property type="entry name" value="Ribonuclease Inhibitor"/>
    <property type="match status" value="4"/>
</dbReference>
<evidence type="ECO:0000256" key="8">
    <source>
        <dbReference type="ARBA" id="ARBA00022737"/>
    </source>
</evidence>
<evidence type="ECO:0000313" key="16">
    <source>
        <dbReference type="Proteomes" id="UP001341281"/>
    </source>
</evidence>
<keyword evidence="7" id="KW-0732">Signal</keyword>
<evidence type="ECO:0000259" key="14">
    <source>
        <dbReference type="Pfam" id="PF08263"/>
    </source>
</evidence>
<proteinExistence type="inferred from homology"/>
<dbReference type="Pfam" id="PF13855">
    <property type="entry name" value="LRR_8"/>
    <property type="match status" value="1"/>
</dbReference>
<dbReference type="SUPFAM" id="SSF52058">
    <property type="entry name" value="L domain-like"/>
    <property type="match status" value="3"/>
</dbReference>
<evidence type="ECO:0000256" key="3">
    <source>
        <dbReference type="ARBA" id="ARBA00022475"/>
    </source>
</evidence>
<dbReference type="GO" id="GO:0005886">
    <property type="term" value="C:plasma membrane"/>
    <property type="evidence" value="ECO:0007669"/>
    <property type="project" value="UniProtKB-SubCell"/>
</dbReference>
<evidence type="ECO:0000313" key="15">
    <source>
        <dbReference type="EMBL" id="WVZ69829.1"/>
    </source>
</evidence>
<evidence type="ECO:0000256" key="6">
    <source>
        <dbReference type="ARBA" id="ARBA00022692"/>
    </source>
</evidence>
<evidence type="ECO:0000256" key="10">
    <source>
        <dbReference type="ARBA" id="ARBA00023136"/>
    </source>
</evidence>
<evidence type="ECO:0000256" key="13">
    <source>
        <dbReference type="SAM" id="Phobius"/>
    </source>
</evidence>
<dbReference type="InterPro" id="IPR013210">
    <property type="entry name" value="LRR_N_plant-typ"/>
</dbReference>
<accession>A0AAQ3TBQ6</accession>
<keyword evidence="8" id="KW-0677">Repeat</keyword>